<dbReference type="Pfam" id="PF16655">
    <property type="entry name" value="PhoD_N"/>
    <property type="match status" value="1"/>
</dbReference>
<dbReference type="Gene3D" id="2.60.40.380">
    <property type="entry name" value="Purple acid phosphatase-like, N-terminal"/>
    <property type="match status" value="1"/>
</dbReference>
<protein>
    <submittedName>
        <fullName evidence="4">Alkaline phosphatase</fullName>
    </submittedName>
</protein>
<evidence type="ECO:0000259" key="3">
    <source>
        <dbReference type="Pfam" id="PF16655"/>
    </source>
</evidence>
<gene>
    <name evidence="4" type="ORF">CHR53_03605</name>
</gene>
<keyword evidence="5" id="KW-1185">Reference proteome</keyword>
<feature type="domain" description="Phospholipase D N-terminal" evidence="3">
    <location>
        <begin position="56"/>
        <end position="151"/>
    </location>
</feature>
<dbReference type="InterPro" id="IPR052900">
    <property type="entry name" value="Phospholipid_Metab_Enz"/>
</dbReference>
<dbReference type="CDD" id="cd07389">
    <property type="entry name" value="MPP_PhoD"/>
    <property type="match status" value="1"/>
</dbReference>
<accession>A0A3T0I628</accession>
<dbReference type="KEGG" id="nmk:CHR53_03605"/>
<feature type="compositionally biased region" description="Basic residues" evidence="1">
    <location>
        <begin position="554"/>
        <end position="573"/>
    </location>
</feature>
<dbReference type="InterPro" id="IPR029052">
    <property type="entry name" value="Metallo-depent_PP-like"/>
</dbReference>
<dbReference type="EMBL" id="CP022572">
    <property type="protein sequence ID" value="AZU64826.1"/>
    <property type="molecule type" value="Genomic_DNA"/>
</dbReference>
<dbReference type="PANTHER" id="PTHR43606:SF2">
    <property type="entry name" value="ALKALINE PHOSPHATASE FAMILY PROTEIN (AFU_ORTHOLOGUE AFUA_5G03860)"/>
    <property type="match status" value="1"/>
</dbReference>
<proteinExistence type="predicted"/>
<sequence length="573" mass="64578">MKKLNSERLQHNLDRRRFLQGAGKIAGLSLGIAIAQSMGGFEVNADPTFSDYPFTLGVASGDPLSDGVVLWTRLAPDPLNGGGMPPHSVPVKWEIATDPYFRSIVGRGTELARPELGHSIHVEVSGLKANHEYFYRFKSGSEISPTGKTKTLPESGEGISQLKFAFVSCQQFEHGYFTAYQHLAKEELDLVFHLGDYIYEYGPNEYIAASGNVRTHSGPEIKTLVDYRNRYAQYRSDTHLQAAHAAFPWIVTWDDHEVENNYANIIPEKGQSVEEFIIRRAAAYQAYYEHMPLRKSSLPQGADMKIYRQFEYGDLASFFVLDTRQYRDDQANGDKSSPQTPESLDPKRTLLGTEQEEWLFQRLDNSTKKWNVLAQQIFFAQRNYGTAASPKYSMDAWDGYPAARQHVLDYAKENQLNNLIVLTGDVHASWASNLLEDFNDGNSRVFGAEFVGTSITSGGNGADKRADTDKILGLNPNIKFFNDYRGYVRCKVTPDRWQADYRVVPYVSAIGADISTRASFVFEKDGQGLKQISTTEVPLGQKLSTEVEEDRNRAHNRAHQRQLEKKGKKVPRP</sequence>
<feature type="domain" description="PhoD-like phosphatase metallophosphatase" evidence="2">
    <location>
        <begin position="164"/>
        <end position="501"/>
    </location>
</feature>
<evidence type="ECO:0000313" key="5">
    <source>
        <dbReference type="Proteomes" id="UP000282892"/>
    </source>
</evidence>
<reference evidence="4 5" key="1">
    <citation type="submission" date="2017-07" db="EMBL/GenBank/DDBJ databases">
        <title>The complete genome sequence of Bacillus mesonae strain H20-5, an efficient strain improving plant abiotic stress resistance.</title>
        <authorList>
            <person name="Kim S.Y."/>
            <person name="Song H."/>
            <person name="Sang M.K."/>
            <person name="Weon H.-Y."/>
            <person name="Song J."/>
        </authorList>
    </citation>
    <scope>NUCLEOTIDE SEQUENCE [LARGE SCALE GENOMIC DNA]</scope>
    <source>
        <strain evidence="4 5">H20-5</strain>
    </source>
</reference>
<name>A0A3T0I628_9BACI</name>
<feature type="region of interest" description="Disordered" evidence="1">
    <location>
        <begin position="329"/>
        <end position="348"/>
    </location>
</feature>
<dbReference type="Gene3D" id="3.60.21.70">
    <property type="entry name" value="PhoD-like phosphatase"/>
    <property type="match status" value="1"/>
</dbReference>
<dbReference type="InterPro" id="IPR038607">
    <property type="entry name" value="PhoD-like_sf"/>
</dbReference>
<dbReference type="STRING" id="1193713.GCA_001636315_03239"/>
<dbReference type="InterPro" id="IPR006311">
    <property type="entry name" value="TAT_signal"/>
</dbReference>
<dbReference type="PROSITE" id="PS51318">
    <property type="entry name" value="TAT"/>
    <property type="match status" value="1"/>
</dbReference>
<evidence type="ECO:0000313" key="4">
    <source>
        <dbReference type="EMBL" id="AZU64826.1"/>
    </source>
</evidence>
<dbReference type="SUPFAM" id="SSF56300">
    <property type="entry name" value="Metallo-dependent phosphatases"/>
    <property type="match status" value="1"/>
</dbReference>
<dbReference type="AlphaFoldDB" id="A0A3T0I628"/>
<dbReference type="InterPro" id="IPR018946">
    <property type="entry name" value="PhoD-like_MPP"/>
</dbReference>
<dbReference type="PANTHER" id="PTHR43606">
    <property type="entry name" value="PHOSPHATASE, PUTATIVE (AFU_ORTHOLOGUE AFUA_6G08710)-RELATED"/>
    <property type="match status" value="1"/>
</dbReference>
<dbReference type="Pfam" id="PF09423">
    <property type="entry name" value="PhoD"/>
    <property type="match status" value="1"/>
</dbReference>
<evidence type="ECO:0000259" key="2">
    <source>
        <dbReference type="Pfam" id="PF09423"/>
    </source>
</evidence>
<organism evidence="4 5">
    <name type="scientific">Neobacillus mesonae</name>
    <dbReference type="NCBI Taxonomy" id="1193713"/>
    <lineage>
        <taxon>Bacteria</taxon>
        <taxon>Bacillati</taxon>
        <taxon>Bacillota</taxon>
        <taxon>Bacilli</taxon>
        <taxon>Bacillales</taxon>
        <taxon>Bacillaceae</taxon>
        <taxon>Neobacillus</taxon>
    </lineage>
</organism>
<feature type="region of interest" description="Disordered" evidence="1">
    <location>
        <begin position="540"/>
        <end position="573"/>
    </location>
</feature>
<feature type="compositionally biased region" description="Polar residues" evidence="1">
    <location>
        <begin position="333"/>
        <end position="342"/>
    </location>
</feature>
<dbReference type="Proteomes" id="UP000282892">
    <property type="component" value="Chromosome"/>
</dbReference>
<evidence type="ECO:0000256" key="1">
    <source>
        <dbReference type="SAM" id="MobiDB-lite"/>
    </source>
</evidence>
<dbReference type="InterPro" id="IPR032093">
    <property type="entry name" value="PhoD_N"/>
</dbReference>
<dbReference type="OrthoDB" id="9763616at2"/>